<evidence type="ECO:0000256" key="1">
    <source>
        <dbReference type="ARBA" id="ARBA00004141"/>
    </source>
</evidence>
<evidence type="ECO:0000256" key="7">
    <source>
        <dbReference type="PROSITE-ProRule" id="PRU00023"/>
    </source>
</evidence>
<feature type="transmembrane region" description="Helical" evidence="9">
    <location>
        <begin position="522"/>
        <end position="547"/>
    </location>
</feature>
<feature type="repeat" description="ANK" evidence="7">
    <location>
        <begin position="31"/>
        <end position="63"/>
    </location>
</feature>
<dbReference type="InterPro" id="IPR002110">
    <property type="entry name" value="Ankyrin_rpt"/>
</dbReference>
<reference evidence="11 12" key="1">
    <citation type="journal article" date="2021" name="Hortic Res">
        <title>The domestication of Cucurbita argyrosperma as revealed by the genome of its wild relative.</title>
        <authorList>
            <person name="Barrera-Redondo J."/>
            <person name="Sanchez-de la Vega G."/>
            <person name="Aguirre-Liguori J.A."/>
            <person name="Castellanos-Morales G."/>
            <person name="Gutierrez-Guerrero Y.T."/>
            <person name="Aguirre-Dugua X."/>
            <person name="Aguirre-Planter E."/>
            <person name="Tenaillon M.I."/>
            <person name="Lira-Saade R."/>
            <person name="Eguiarte L.E."/>
        </authorList>
    </citation>
    <scope>NUCLEOTIDE SEQUENCE [LARGE SCALE GENOMIC DNA]</scope>
    <source>
        <strain evidence="11">JBR-2021</strain>
    </source>
</reference>
<evidence type="ECO:0000313" key="12">
    <source>
        <dbReference type="Proteomes" id="UP000685013"/>
    </source>
</evidence>
<evidence type="ECO:0000256" key="6">
    <source>
        <dbReference type="ARBA" id="ARBA00023136"/>
    </source>
</evidence>
<keyword evidence="12" id="KW-1185">Reference proteome</keyword>
<evidence type="ECO:0000259" key="10">
    <source>
        <dbReference type="Pfam" id="PF13962"/>
    </source>
</evidence>
<keyword evidence="5 7" id="KW-0040">ANK repeat</keyword>
<keyword evidence="3" id="KW-0677">Repeat</keyword>
<dbReference type="AlphaFoldDB" id="A0AAV6N793"/>
<dbReference type="Pfam" id="PF00023">
    <property type="entry name" value="Ank"/>
    <property type="match status" value="2"/>
</dbReference>
<name>A0AAV6N793_9ROSI</name>
<dbReference type="Pfam" id="PF13962">
    <property type="entry name" value="PGG"/>
    <property type="match status" value="1"/>
</dbReference>
<feature type="compositionally biased region" description="Basic residues" evidence="8">
    <location>
        <begin position="549"/>
        <end position="559"/>
    </location>
</feature>
<dbReference type="GO" id="GO:0005886">
    <property type="term" value="C:plasma membrane"/>
    <property type="evidence" value="ECO:0007669"/>
    <property type="project" value="TreeGrafter"/>
</dbReference>
<feature type="transmembrane region" description="Helical" evidence="9">
    <location>
        <begin position="446"/>
        <end position="470"/>
    </location>
</feature>
<feature type="repeat" description="ANK" evidence="7">
    <location>
        <begin position="167"/>
        <end position="199"/>
    </location>
</feature>
<sequence>MDQNLLQAISVTENEAINPQHVEDADTVNDAVESPFHEACRQGHVKVVEALLKANPNVASKRNADELTGFSLACSQGHLDVVTLLLAENGASSYEEDVGEQSCIHVAASNGHTDVVRELVNASPKLAHLVDSNGNLALHIACSKGLREMAWTLLQRDANMGMQYNNNGYTPLHLAVMNGKVVILEEFLSLASSSFYQSTKEGETIFHLAVRYGRIDALVYLFHVCNGLNLLNCRDRYSNTVLHVAVDAQRYQIAEFLIRKTGVEKNSRNYKGQTALDILDQIGDTPENRRLESLLIKFGGRRYSEVLSPSQYTDMSTIYQTNAAASSSSPSWWSHVDGRSQELVVPTMIPSDSKFGDQFSTKSEAEKIPSPVLTDHDPKINSHVKRHRVKMYTEALQNARNTIVLVAILIATVTFAAGINPPGGVYQQQDEKNKRKVGQSTVSDTLAFRIFMVCNDVALFTSLGLVIVVISVVPFRRKPQIVMVMVAQKVMWVAVAFMATGYVAAIWVVVPRDEGVGNWVSVVTAVSGGILGVVFIGLTVMLIEHHVHKSKKRRRRRNGRKENSAKTESQNSDIENCYQRGYRSF</sequence>
<evidence type="ECO:0000313" key="11">
    <source>
        <dbReference type="EMBL" id="KAG6593480.1"/>
    </source>
</evidence>
<feature type="domain" description="PGG" evidence="10">
    <location>
        <begin position="394"/>
        <end position="509"/>
    </location>
</feature>
<feature type="transmembrane region" description="Helical" evidence="9">
    <location>
        <begin position="490"/>
        <end position="510"/>
    </location>
</feature>
<keyword evidence="4 9" id="KW-1133">Transmembrane helix</keyword>
<evidence type="ECO:0000256" key="9">
    <source>
        <dbReference type="SAM" id="Phobius"/>
    </source>
</evidence>
<evidence type="ECO:0000256" key="3">
    <source>
        <dbReference type="ARBA" id="ARBA00022737"/>
    </source>
</evidence>
<dbReference type="PANTHER" id="PTHR24186:SF38">
    <property type="entry name" value="ANKYRIN REPEAT FAMILY PROTEIN"/>
    <property type="match status" value="1"/>
</dbReference>
<evidence type="ECO:0000256" key="5">
    <source>
        <dbReference type="ARBA" id="ARBA00023043"/>
    </source>
</evidence>
<dbReference type="PROSITE" id="PS50297">
    <property type="entry name" value="ANK_REP_REGION"/>
    <property type="match status" value="1"/>
</dbReference>
<protein>
    <submittedName>
        <fullName evidence="11">Ankyrin repeat-containing protein</fullName>
    </submittedName>
</protein>
<keyword evidence="2 9" id="KW-0812">Transmembrane</keyword>
<comment type="subcellular location">
    <subcellularLocation>
        <location evidence="1">Membrane</location>
        <topology evidence="1">Multi-pass membrane protein</topology>
    </subcellularLocation>
</comment>
<feature type="repeat" description="ANK" evidence="7">
    <location>
        <begin position="133"/>
        <end position="165"/>
    </location>
</feature>
<dbReference type="PANTHER" id="PTHR24186">
    <property type="entry name" value="PROTEIN PHOSPHATASE 1 REGULATORY SUBUNIT"/>
    <property type="match status" value="1"/>
</dbReference>
<dbReference type="SMART" id="SM00248">
    <property type="entry name" value="ANK"/>
    <property type="match status" value="7"/>
</dbReference>
<keyword evidence="6 9" id="KW-0472">Membrane</keyword>
<feature type="region of interest" description="Disordered" evidence="8">
    <location>
        <begin position="549"/>
        <end position="572"/>
    </location>
</feature>
<evidence type="ECO:0000256" key="8">
    <source>
        <dbReference type="SAM" id="MobiDB-lite"/>
    </source>
</evidence>
<evidence type="ECO:0000256" key="2">
    <source>
        <dbReference type="ARBA" id="ARBA00022692"/>
    </source>
</evidence>
<feature type="transmembrane region" description="Helical" evidence="9">
    <location>
        <begin position="398"/>
        <end position="419"/>
    </location>
</feature>
<dbReference type="EMBL" id="JAGKQH010000008">
    <property type="protein sequence ID" value="KAG6593480.1"/>
    <property type="molecule type" value="Genomic_DNA"/>
</dbReference>
<organism evidence="11 12">
    <name type="scientific">Cucurbita argyrosperma subsp. sororia</name>
    <dbReference type="NCBI Taxonomy" id="37648"/>
    <lineage>
        <taxon>Eukaryota</taxon>
        <taxon>Viridiplantae</taxon>
        <taxon>Streptophyta</taxon>
        <taxon>Embryophyta</taxon>
        <taxon>Tracheophyta</taxon>
        <taxon>Spermatophyta</taxon>
        <taxon>Magnoliopsida</taxon>
        <taxon>eudicotyledons</taxon>
        <taxon>Gunneridae</taxon>
        <taxon>Pentapetalae</taxon>
        <taxon>rosids</taxon>
        <taxon>fabids</taxon>
        <taxon>Cucurbitales</taxon>
        <taxon>Cucurbitaceae</taxon>
        <taxon>Cucurbiteae</taxon>
        <taxon>Cucurbita</taxon>
    </lineage>
</organism>
<proteinExistence type="predicted"/>
<dbReference type="Pfam" id="PF12796">
    <property type="entry name" value="Ank_2"/>
    <property type="match status" value="2"/>
</dbReference>
<feature type="non-terminal residue" evidence="11">
    <location>
        <position position="1"/>
    </location>
</feature>
<gene>
    <name evidence="11" type="ORF">SDJN03_12956</name>
</gene>
<comment type="caution">
    <text evidence="11">The sequence shown here is derived from an EMBL/GenBank/DDBJ whole genome shotgun (WGS) entry which is preliminary data.</text>
</comment>
<evidence type="ECO:0000256" key="4">
    <source>
        <dbReference type="ARBA" id="ARBA00022989"/>
    </source>
</evidence>
<accession>A0AAV6N793</accession>
<dbReference type="Proteomes" id="UP000685013">
    <property type="component" value="Chromosome 8"/>
</dbReference>
<dbReference type="InterPro" id="IPR026961">
    <property type="entry name" value="PGG_dom"/>
</dbReference>
<dbReference type="PROSITE" id="PS50088">
    <property type="entry name" value="ANK_REPEAT"/>
    <property type="match status" value="3"/>
</dbReference>